<reference evidence="10 11" key="1">
    <citation type="journal article" date="2015" name="Fungal Genet. Biol.">
        <title>Evolution of novel wood decay mechanisms in Agaricales revealed by the genome sequences of Fistulina hepatica and Cylindrobasidium torrendii.</title>
        <authorList>
            <person name="Floudas D."/>
            <person name="Held B.W."/>
            <person name="Riley R."/>
            <person name="Nagy L.G."/>
            <person name="Koehler G."/>
            <person name="Ransdell A.S."/>
            <person name="Younus H."/>
            <person name="Chow J."/>
            <person name="Chiniquy J."/>
            <person name="Lipzen A."/>
            <person name="Tritt A."/>
            <person name="Sun H."/>
            <person name="Haridas S."/>
            <person name="LaButti K."/>
            <person name="Ohm R.A."/>
            <person name="Kues U."/>
            <person name="Blanchette R.A."/>
            <person name="Grigoriev I.V."/>
            <person name="Minto R.E."/>
            <person name="Hibbett D.S."/>
        </authorList>
    </citation>
    <scope>NUCLEOTIDE SEQUENCE [LARGE SCALE GENOMIC DNA]</scope>
    <source>
        <strain evidence="10 11">FP15055 ss-10</strain>
    </source>
</reference>
<proteinExistence type="inferred from homology"/>
<evidence type="ECO:0000256" key="5">
    <source>
        <dbReference type="ARBA" id="ARBA00023203"/>
    </source>
</evidence>
<gene>
    <name evidence="10" type="ORF">CYLTODRAFT_398527</name>
</gene>
<dbReference type="GO" id="GO:0007015">
    <property type="term" value="P:actin filament organization"/>
    <property type="evidence" value="ECO:0007669"/>
    <property type="project" value="TreeGrafter"/>
</dbReference>
<dbReference type="InterPro" id="IPR015943">
    <property type="entry name" value="WD40/YVTN_repeat-like_dom_sf"/>
</dbReference>
<keyword evidence="5" id="KW-0009">Actin-binding</keyword>
<keyword evidence="4" id="KW-0175">Coiled coil</keyword>
<dbReference type="SMART" id="SM01167">
    <property type="entry name" value="DUF1900"/>
    <property type="match status" value="1"/>
</dbReference>
<sequence length="523" mass="56343">MSRFIRPSKYRHVYGQSAKKEHALENVKVTNSAWDTNIVACSGKYISINWNASGGGAFAVLPLPSPFGPINGFPYKLPDTLPLARSHTAAVLDTDWSPHDDSLVASGGDDGKIMLWKIDSAAFEGWGEDGWVYRDFDPAWRLDASARKVGQVQWNPCAYGVLASASAGGEHTIKLWDVGHTEDAKIGLTGFGDTIQSMHWDPTGRFIAATCRDRKIRLFDPRASKEAVRQTDGHAGVKGARIVWMGEERIGTTGFSKMSERQIGVWDAGSLSNLKMLSVDQSAGVLMPFWSDNGLLFVAGKGDGNIRYYEWESDNLFGLAEHKSSDPQRGMCFLPRRSLNVSECEIARAYKIYGNAVEPIAFIVPRKSDSFQGDLYPPALAAEPTLQAGEWFSGKVAPPKLVDFANGAVFLSDGAAKPPPTPITPAVATPSTPAPEPIKKSLSTPIPEPPTPAPVSTSVSQPPPTASAPVASPSTNDSALAAENTKLKSELRDALEKIRKLEVALEAGRANARKAAEALLQST</sequence>
<dbReference type="EMBL" id="KN880550">
    <property type="protein sequence ID" value="KIY66575.1"/>
    <property type="molecule type" value="Genomic_DNA"/>
</dbReference>
<comment type="similarity">
    <text evidence="1 7">Belongs to the WD repeat coronin family.</text>
</comment>
<evidence type="ECO:0000256" key="1">
    <source>
        <dbReference type="ARBA" id="ARBA00009482"/>
    </source>
</evidence>
<dbReference type="Pfam" id="PF08953">
    <property type="entry name" value="DUF1899"/>
    <property type="match status" value="1"/>
</dbReference>
<evidence type="ECO:0000256" key="6">
    <source>
        <dbReference type="PROSITE-ProRule" id="PRU00221"/>
    </source>
</evidence>
<dbReference type="SUPFAM" id="SSF50978">
    <property type="entry name" value="WD40 repeat-like"/>
    <property type="match status" value="1"/>
</dbReference>
<protein>
    <recommendedName>
        <fullName evidence="7">Coronin</fullName>
    </recommendedName>
</protein>
<dbReference type="InterPro" id="IPR015048">
    <property type="entry name" value="DUF1899"/>
</dbReference>
<evidence type="ECO:0000313" key="11">
    <source>
        <dbReference type="Proteomes" id="UP000054007"/>
    </source>
</evidence>
<feature type="region of interest" description="Disordered" evidence="8">
    <location>
        <begin position="415"/>
        <end position="485"/>
    </location>
</feature>
<feature type="repeat" description="WD" evidence="6">
    <location>
        <begin position="188"/>
        <end position="229"/>
    </location>
</feature>
<dbReference type="InterPro" id="IPR036322">
    <property type="entry name" value="WD40_repeat_dom_sf"/>
</dbReference>
<dbReference type="AlphaFoldDB" id="A0A0D7B8K5"/>
<dbReference type="PANTHER" id="PTHR10856">
    <property type="entry name" value="CORONIN"/>
    <property type="match status" value="1"/>
</dbReference>
<dbReference type="SMART" id="SM00320">
    <property type="entry name" value="WD40"/>
    <property type="match status" value="4"/>
</dbReference>
<evidence type="ECO:0000313" key="10">
    <source>
        <dbReference type="EMBL" id="KIY66575.1"/>
    </source>
</evidence>
<dbReference type="STRING" id="1314674.A0A0D7B8K5"/>
<keyword evidence="11" id="KW-1185">Reference proteome</keyword>
<dbReference type="SMART" id="SM01166">
    <property type="entry name" value="DUF1899"/>
    <property type="match status" value="1"/>
</dbReference>
<dbReference type="Proteomes" id="UP000054007">
    <property type="component" value="Unassembled WGS sequence"/>
</dbReference>
<dbReference type="FunFam" id="2.130.10.10:FF:000502">
    <property type="entry name" value="Coronin"/>
    <property type="match status" value="1"/>
</dbReference>
<dbReference type="PROSITE" id="PS50082">
    <property type="entry name" value="WD_REPEATS_2"/>
    <property type="match status" value="2"/>
</dbReference>
<feature type="repeat" description="WD" evidence="6">
    <location>
        <begin position="84"/>
        <end position="120"/>
    </location>
</feature>
<dbReference type="Pfam" id="PF00400">
    <property type="entry name" value="WD40"/>
    <property type="match status" value="2"/>
</dbReference>
<accession>A0A0D7B8K5</accession>
<feature type="domain" description="DUF1899" evidence="9">
    <location>
        <begin position="3"/>
        <end position="67"/>
    </location>
</feature>
<evidence type="ECO:0000259" key="9">
    <source>
        <dbReference type="SMART" id="SM01166"/>
    </source>
</evidence>
<keyword evidence="2 6" id="KW-0853">WD repeat</keyword>
<dbReference type="PANTHER" id="PTHR10856:SF0">
    <property type="entry name" value="CORONIN"/>
    <property type="match status" value="1"/>
</dbReference>
<dbReference type="PROSITE" id="PS50294">
    <property type="entry name" value="WD_REPEATS_REGION"/>
    <property type="match status" value="1"/>
</dbReference>
<dbReference type="GO" id="GO:0051015">
    <property type="term" value="F:actin filament binding"/>
    <property type="evidence" value="ECO:0007669"/>
    <property type="project" value="TreeGrafter"/>
</dbReference>
<organism evidence="10 11">
    <name type="scientific">Cylindrobasidium torrendii FP15055 ss-10</name>
    <dbReference type="NCBI Taxonomy" id="1314674"/>
    <lineage>
        <taxon>Eukaryota</taxon>
        <taxon>Fungi</taxon>
        <taxon>Dikarya</taxon>
        <taxon>Basidiomycota</taxon>
        <taxon>Agaricomycotina</taxon>
        <taxon>Agaricomycetes</taxon>
        <taxon>Agaricomycetidae</taxon>
        <taxon>Agaricales</taxon>
        <taxon>Marasmiineae</taxon>
        <taxon>Physalacriaceae</taxon>
        <taxon>Cylindrobasidium</taxon>
    </lineage>
</organism>
<dbReference type="OrthoDB" id="1850764at2759"/>
<evidence type="ECO:0000256" key="3">
    <source>
        <dbReference type="ARBA" id="ARBA00022737"/>
    </source>
</evidence>
<name>A0A0D7B8K5_9AGAR</name>
<evidence type="ECO:0000256" key="7">
    <source>
        <dbReference type="RuleBase" id="RU280818"/>
    </source>
</evidence>
<dbReference type="InterPro" id="IPR001680">
    <property type="entry name" value="WD40_rpt"/>
</dbReference>
<keyword evidence="3 7" id="KW-0677">Repeat</keyword>
<dbReference type="Pfam" id="PF16300">
    <property type="entry name" value="WD40_4"/>
    <property type="match status" value="1"/>
</dbReference>
<evidence type="ECO:0000256" key="2">
    <source>
        <dbReference type="ARBA" id="ARBA00022574"/>
    </source>
</evidence>
<dbReference type="InterPro" id="IPR015505">
    <property type="entry name" value="Coronin"/>
</dbReference>
<evidence type="ECO:0000256" key="4">
    <source>
        <dbReference type="ARBA" id="ARBA00023054"/>
    </source>
</evidence>
<evidence type="ECO:0000256" key="8">
    <source>
        <dbReference type="SAM" id="MobiDB-lite"/>
    </source>
</evidence>
<dbReference type="Gene3D" id="2.130.10.10">
    <property type="entry name" value="YVTN repeat-like/Quinoprotein amine dehydrogenase"/>
    <property type="match status" value="1"/>
</dbReference>